<dbReference type="EMBL" id="CATQJA010002657">
    <property type="protein sequence ID" value="CAJ0579427.1"/>
    <property type="molecule type" value="Genomic_DNA"/>
</dbReference>
<protein>
    <recommendedName>
        <fullName evidence="2">Glycine zipper domain-containing protein</fullName>
    </recommendedName>
</protein>
<comment type="caution">
    <text evidence="3">The sequence shown here is derived from an EMBL/GenBank/DDBJ whole genome shotgun (WGS) entry which is preliminary data.</text>
</comment>
<sequence>MSDVSPDEAERRYNFGFSVPEEEKLYKINALCKGLTTYRFTQGCYYALKTSSTSSSAVQLYDKRLKNVMALLRIDWAHKPGGYCHINLNPKPAGLKRDPHLWVPYGTPWVSKRVADAAKTLNDWLPLITTSIMAYYTARAIQKDYEDGTYENTATYAARTAGTYTGAAFGGKAGSIAGSAVLPGVGTAVGGLVGSLAGAWYGDDVVAQCAADPEFKKKAGETIGSVYTGVAQTAGPAMTSIYNGAGDLASGCTATVGSVAGKAAQYAADSNLPGKAGAAYTAVTQSTGQAIGAIYNGIGQNAGPAASSIYHGAGNLASSCSAAVGSVAGKAAQYTGVAQNAGQTIGSVQPHQTKMDPDMLGLHDFLRSLSAFDYFVASEFSMKTSWTAASAVKIFHMVRYRHRYGERDGVVLRVDHPHAYGANYAHVNLDSEYAGLDKDPHFWIPPGSPYLAALVGSIGRFLYRWSLRASTCFAIYGLGAALVRDFDYYDGHTVSYIGRFVALYFVPGFAATVVSWIGTRVMPVLGTTSYGFIGACLGCGALSGELSHVGPLMWVGAYFFSWIGAIVGSWIGGCLFPGIGTLFCGVTGSLMGGCLLIE</sequence>
<evidence type="ECO:0000259" key="2">
    <source>
        <dbReference type="Pfam" id="PF13488"/>
    </source>
</evidence>
<gene>
    <name evidence="3" type="ORF">MSPICULIGERA_LOCUS17646</name>
</gene>
<proteinExistence type="predicted"/>
<dbReference type="AlphaFoldDB" id="A0AA36D1P4"/>
<accession>A0AA36D1P4</accession>
<feature type="transmembrane region" description="Helical" evidence="1">
    <location>
        <begin position="524"/>
        <end position="544"/>
    </location>
</feature>
<feature type="non-terminal residue" evidence="3">
    <location>
        <position position="1"/>
    </location>
</feature>
<dbReference type="PANTHER" id="PTHR21525">
    <property type="entry name" value="MOTILE SPERM PROTEIN"/>
    <property type="match status" value="1"/>
</dbReference>
<feature type="transmembrane region" description="Helical" evidence="1">
    <location>
        <begin position="496"/>
        <end position="518"/>
    </location>
</feature>
<dbReference type="Pfam" id="PF13488">
    <property type="entry name" value="Gly-zipper_Omp"/>
    <property type="match status" value="1"/>
</dbReference>
<keyword evidence="1" id="KW-1133">Transmembrane helix</keyword>
<keyword evidence="4" id="KW-1185">Reference proteome</keyword>
<feature type="transmembrane region" description="Helical" evidence="1">
    <location>
        <begin position="551"/>
        <end position="572"/>
    </location>
</feature>
<dbReference type="PANTHER" id="PTHR21525:SF9">
    <property type="entry name" value="CHANNEL_COLICIN DOMAIN-CONTAINING PROTEIN"/>
    <property type="match status" value="1"/>
</dbReference>
<name>A0AA36D1P4_9BILA</name>
<organism evidence="3 4">
    <name type="scientific">Mesorhabditis spiculigera</name>
    <dbReference type="NCBI Taxonomy" id="96644"/>
    <lineage>
        <taxon>Eukaryota</taxon>
        <taxon>Metazoa</taxon>
        <taxon>Ecdysozoa</taxon>
        <taxon>Nematoda</taxon>
        <taxon>Chromadorea</taxon>
        <taxon>Rhabditida</taxon>
        <taxon>Rhabditina</taxon>
        <taxon>Rhabditomorpha</taxon>
        <taxon>Rhabditoidea</taxon>
        <taxon>Rhabditidae</taxon>
        <taxon>Mesorhabditinae</taxon>
        <taxon>Mesorhabditis</taxon>
    </lineage>
</organism>
<feature type="transmembrane region" description="Helical" evidence="1">
    <location>
        <begin position="465"/>
        <end position="484"/>
    </location>
</feature>
<feature type="transmembrane region" description="Helical" evidence="1">
    <location>
        <begin position="578"/>
        <end position="597"/>
    </location>
</feature>
<feature type="domain" description="Glycine zipper" evidence="2">
    <location>
        <begin position="165"/>
        <end position="204"/>
    </location>
</feature>
<keyword evidence="1" id="KW-0812">Transmembrane</keyword>
<evidence type="ECO:0000256" key="1">
    <source>
        <dbReference type="SAM" id="Phobius"/>
    </source>
</evidence>
<evidence type="ECO:0000313" key="3">
    <source>
        <dbReference type="EMBL" id="CAJ0579427.1"/>
    </source>
</evidence>
<keyword evidence="1" id="KW-0472">Membrane</keyword>
<dbReference type="Proteomes" id="UP001177023">
    <property type="component" value="Unassembled WGS sequence"/>
</dbReference>
<reference evidence="3" key="1">
    <citation type="submission" date="2023-06" db="EMBL/GenBank/DDBJ databases">
        <authorList>
            <person name="Delattre M."/>
        </authorList>
    </citation>
    <scope>NUCLEOTIDE SEQUENCE</scope>
    <source>
        <strain evidence="3">AF72</strain>
    </source>
</reference>
<evidence type="ECO:0000313" key="4">
    <source>
        <dbReference type="Proteomes" id="UP001177023"/>
    </source>
</evidence>
<dbReference type="InterPro" id="IPR039567">
    <property type="entry name" value="Gly-zipper"/>
</dbReference>